<reference evidence="2 4" key="1">
    <citation type="submission" date="2016-11" db="EMBL/GenBank/DDBJ databases">
        <authorList>
            <person name="Jaros S."/>
            <person name="Januszkiewicz K."/>
            <person name="Wedrychowicz H."/>
        </authorList>
    </citation>
    <scope>NUCLEOTIDE SEQUENCE [LARGE SCALE GENOMIC DNA]</scope>
    <source>
        <strain evidence="2 4">DSM 784</strain>
    </source>
</reference>
<dbReference type="STRING" id="1004.SAMN05661012_05420"/>
<keyword evidence="3" id="KW-0067">ATP-binding</keyword>
<dbReference type="GO" id="GO:0005524">
    <property type="term" value="F:ATP binding"/>
    <property type="evidence" value="ECO:0007669"/>
    <property type="project" value="UniProtKB-KW"/>
</dbReference>
<dbReference type="SUPFAM" id="SSF52540">
    <property type="entry name" value="P-loop containing nucleoside triphosphate hydrolases"/>
    <property type="match status" value="1"/>
</dbReference>
<dbReference type="InterPro" id="IPR011579">
    <property type="entry name" value="ATPase_dom"/>
</dbReference>
<dbReference type="Proteomes" id="UP001326715">
    <property type="component" value="Chromosome"/>
</dbReference>
<keyword evidence="5" id="KW-1185">Reference proteome</keyword>
<proteinExistence type="predicted"/>
<evidence type="ECO:0000313" key="5">
    <source>
        <dbReference type="Proteomes" id="UP001326715"/>
    </source>
</evidence>
<dbReference type="SUPFAM" id="SSF46785">
    <property type="entry name" value="Winged helix' DNA-binding domain"/>
    <property type="match status" value="1"/>
</dbReference>
<gene>
    <name evidence="2" type="ORF">SAMN05661012_05420</name>
    <name evidence="3" type="ORF">SR876_23905</name>
</gene>
<dbReference type="PANTHER" id="PTHR34704">
    <property type="entry name" value="ATPASE"/>
    <property type="match status" value="1"/>
</dbReference>
<dbReference type="Proteomes" id="UP000183788">
    <property type="component" value="Unassembled WGS sequence"/>
</dbReference>
<dbReference type="OrthoDB" id="9813134at2"/>
<protein>
    <submittedName>
        <fullName evidence="3">ATP-binding protein</fullName>
    </submittedName>
</protein>
<name>A0A1K1SGJ9_9BACT</name>
<dbReference type="InterPro" id="IPR027417">
    <property type="entry name" value="P-loop_NTPase"/>
</dbReference>
<sequence>MGRIIGREKELKVLEDVKFSNKSQFVAVYGRRRVGKKFLIREAFQQDFTFYLTGVAHINLQQNLSNFHRALQRFNSNLSTPIPENWFEAFAQLEELLSQNNKQKKVVFLDELPWLDTAQSGFLPALDYFWNLFASARNDVILIVCGSAASWMINTLIHNKGGLHNRVTHRIRLEPFTLRECETFFQSRGGVFSRYQLIQLYMVMGGVLFYLDHVDIGMSATLNINRLCFQRDGLLKEEFTDLYTSLFNKAEKHLSVIETLSTKAKGLTRSEIINNTGLANAGSTTKILNELEESGFIRRYTSFGKKEKHSLYQLSDFYSLFYIKFIRGSHALNENEWINGLNTPQQRTWSGYAFEQVCFAHLSEIKHALGISGVQTSCSSWINTDNGKKHQIDLIIDRKDDVINVCEMKFSITSFTIDKKYGEVLSSKIDTFRTATHTNKSIFLTMITTYGIVKNVYSNGIVQNSLTMDDLFV</sequence>
<evidence type="ECO:0000313" key="4">
    <source>
        <dbReference type="Proteomes" id="UP000183788"/>
    </source>
</evidence>
<keyword evidence="3" id="KW-0547">Nucleotide-binding</keyword>
<organism evidence="2 4">
    <name type="scientific">Chitinophaga sancti</name>
    <dbReference type="NCBI Taxonomy" id="1004"/>
    <lineage>
        <taxon>Bacteria</taxon>
        <taxon>Pseudomonadati</taxon>
        <taxon>Bacteroidota</taxon>
        <taxon>Chitinophagia</taxon>
        <taxon>Chitinophagales</taxon>
        <taxon>Chitinophagaceae</taxon>
        <taxon>Chitinophaga</taxon>
    </lineage>
</organism>
<dbReference type="RefSeq" id="WP_072364482.1">
    <property type="nucleotide sequence ID" value="NZ_CP139972.1"/>
</dbReference>
<dbReference type="InterPro" id="IPR036390">
    <property type="entry name" value="WH_DNA-bd_sf"/>
</dbReference>
<dbReference type="EMBL" id="FPIZ01000022">
    <property type="protein sequence ID" value="SFW83499.1"/>
    <property type="molecule type" value="Genomic_DNA"/>
</dbReference>
<feature type="domain" description="ATPase" evidence="1">
    <location>
        <begin position="7"/>
        <end position="185"/>
    </location>
</feature>
<dbReference type="AlphaFoldDB" id="A0A1K1SGJ9"/>
<evidence type="ECO:0000313" key="3">
    <source>
        <dbReference type="EMBL" id="WQG87976.1"/>
    </source>
</evidence>
<evidence type="ECO:0000259" key="1">
    <source>
        <dbReference type="Pfam" id="PF01637"/>
    </source>
</evidence>
<dbReference type="PANTHER" id="PTHR34704:SF1">
    <property type="entry name" value="ATPASE"/>
    <property type="match status" value="1"/>
</dbReference>
<evidence type="ECO:0000313" key="2">
    <source>
        <dbReference type="EMBL" id="SFW83499.1"/>
    </source>
</evidence>
<dbReference type="Pfam" id="PF01637">
    <property type="entry name" value="ATPase_2"/>
    <property type="match status" value="1"/>
</dbReference>
<dbReference type="Gene3D" id="3.40.50.300">
    <property type="entry name" value="P-loop containing nucleotide triphosphate hydrolases"/>
    <property type="match status" value="1"/>
</dbReference>
<accession>A0A1K1SGJ9</accession>
<reference evidence="3 5" key="2">
    <citation type="submission" date="2023-11" db="EMBL/GenBank/DDBJ databases">
        <title>MicrobeMod: A computational toolkit for identifying prokaryotic methylation and restriction-modification with nanopore sequencing.</title>
        <authorList>
            <person name="Crits-Christoph A."/>
            <person name="Kang S.C."/>
            <person name="Lee H."/>
            <person name="Ostrov N."/>
        </authorList>
    </citation>
    <scope>NUCLEOTIDE SEQUENCE [LARGE SCALE GENOMIC DNA]</scope>
    <source>
        <strain evidence="3 5">ATCC 23090</strain>
    </source>
</reference>
<dbReference type="EMBL" id="CP140154">
    <property type="protein sequence ID" value="WQG87976.1"/>
    <property type="molecule type" value="Genomic_DNA"/>
</dbReference>